<dbReference type="AlphaFoldDB" id="A0A0F9TJW6"/>
<gene>
    <name evidence="1" type="ORF">LCGC14_0317590</name>
</gene>
<organism evidence="1">
    <name type="scientific">marine sediment metagenome</name>
    <dbReference type="NCBI Taxonomy" id="412755"/>
    <lineage>
        <taxon>unclassified sequences</taxon>
        <taxon>metagenomes</taxon>
        <taxon>ecological metagenomes</taxon>
    </lineage>
</organism>
<reference evidence="1" key="1">
    <citation type="journal article" date="2015" name="Nature">
        <title>Complex archaea that bridge the gap between prokaryotes and eukaryotes.</title>
        <authorList>
            <person name="Spang A."/>
            <person name="Saw J.H."/>
            <person name="Jorgensen S.L."/>
            <person name="Zaremba-Niedzwiedzka K."/>
            <person name="Martijn J."/>
            <person name="Lind A.E."/>
            <person name="van Eijk R."/>
            <person name="Schleper C."/>
            <person name="Guy L."/>
            <person name="Ettema T.J."/>
        </authorList>
    </citation>
    <scope>NUCLEOTIDE SEQUENCE</scope>
</reference>
<accession>A0A0F9TJW6</accession>
<name>A0A0F9TJW6_9ZZZZ</name>
<comment type="caution">
    <text evidence="1">The sequence shown here is derived from an EMBL/GenBank/DDBJ whole genome shotgun (WGS) entry which is preliminary data.</text>
</comment>
<sequence length="124" mass="14814">MTLGKKIFAFLGESSTYFQLLEYMFKNIRRNISKYDSGWTWGEFDTASFKYSLFINFEWDYSAFFFFLRALNYEISTNGVNEDCRTWPFSFVIERLWGTMTPEPKPQGGSPEDYIKWAETRSYL</sequence>
<dbReference type="EMBL" id="LAZR01000213">
    <property type="protein sequence ID" value="KKN81500.1"/>
    <property type="molecule type" value="Genomic_DNA"/>
</dbReference>
<proteinExistence type="predicted"/>
<protein>
    <submittedName>
        <fullName evidence="1">Uncharacterized protein</fullName>
    </submittedName>
</protein>
<evidence type="ECO:0000313" key="1">
    <source>
        <dbReference type="EMBL" id="KKN81500.1"/>
    </source>
</evidence>